<accession>A0A168P039</accession>
<dbReference type="VEuPathDB" id="FungiDB:MUCCIDRAFT_107563"/>
<protein>
    <submittedName>
        <fullName evidence="1">Uncharacterized protein</fullName>
    </submittedName>
</protein>
<evidence type="ECO:0000313" key="2">
    <source>
        <dbReference type="Proteomes" id="UP000077051"/>
    </source>
</evidence>
<dbReference type="EMBL" id="AMYB01000002">
    <property type="protein sequence ID" value="OAD06968.1"/>
    <property type="molecule type" value="Genomic_DNA"/>
</dbReference>
<gene>
    <name evidence="1" type="ORF">MUCCIDRAFT_107563</name>
</gene>
<dbReference type="AlphaFoldDB" id="A0A168P039"/>
<dbReference type="OrthoDB" id="8121869at2759"/>
<organism evidence="1 2">
    <name type="scientific">Mucor lusitanicus CBS 277.49</name>
    <dbReference type="NCBI Taxonomy" id="747725"/>
    <lineage>
        <taxon>Eukaryota</taxon>
        <taxon>Fungi</taxon>
        <taxon>Fungi incertae sedis</taxon>
        <taxon>Mucoromycota</taxon>
        <taxon>Mucoromycotina</taxon>
        <taxon>Mucoromycetes</taxon>
        <taxon>Mucorales</taxon>
        <taxon>Mucorineae</taxon>
        <taxon>Mucoraceae</taxon>
        <taxon>Mucor</taxon>
    </lineage>
</organism>
<dbReference type="Proteomes" id="UP000077051">
    <property type="component" value="Unassembled WGS sequence"/>
</dbReference>
<comment type="caution">
    <text evidence="1">The sequence shown here is derived from an EMBL/GenBank/DDBJ whole genome shotgun (WGS) entry which is preliminary data.</text>
</comment>
<proteinExistence type="predicted"/>
<keyword evidence="2" id="KW-1185">Reference proteome</keyword>
<sequence length="90" mass="10218">MTIYSRFETAKHSERRSLATLQIAEAPVDDNDEALFVSKKRKNTMHGPRGVYNKNSPCMGKVAFGHDVCSKKFPRTYKPLTVPTDDEYPP</sequence>
<name>A0A168P039_MUCCL</name>
<reference evidence="1 2" key="1">
    <citation type="submission" date="2015-06" db="EMBL/GenBank/DDBJ databases">
        <title>Expansion of signal transduction pathways in fungi by whole-genome duplication.</title>
        <authorList>
            <consortium name="DOE Joint Genome Institute"/>
            <person name="Corrochano L.M."/>
            <person name="Kuo A."/>
            <person name="Marcet-Houben M."/>
            <person name="Polaino S."/>
            <person name="Salamov A."/>
            <person name="Villalobos J.M."/>
            <person name="Alvarez M.I."/>
            <person name="Avalos J."/>
            <person name="Benito E.P."/>
            <person name="Benoit I."/>
            <person name="Burger G."/>
            <person name="Camino L.P."/>
            <person name="Canovas D."/>
            <person name="Cerda-Olmedo E."/>
            <person name="Cheng J.-F."/>
            <person name="Dominguez A."/>
            <person name="Elias M."/>
            <person name="Eslava A.P."/>
            <person name="Glaser F."/>
            <person name="Grimwood J."/>
            <person name="Gutierrez G."/>
            <person name="Heitman J."/>
            <person name="Henrissat B."/>
            <person name="Iturriaga E.A."/>
            <person name="Lang B.F."/>
            <person name="Lavin J.L."/>
            <person name="Lee S."/>
            <person name="Li W."/>
            <person name="Lindquist E."/>
            <person name="Lopez-Garcia S."/>
            <person name="Luque E.M."/>
            <person name="Marcos A.T."/>
            <person name="Martin J."/>
            <person name="Mccluskey K."/>
            <person name="Medina H.R."/>
            <person name="Miralles-Duran A."/>
            <person name="Miyazaki A."/>
            <person name="Munoz-Torres E."/>
            <person name="Oguiza J.A."/>
            <person name="Ohm R."/>
            <person name="Olmedo M."/>
            <person name="Orejas M."/>
            <person name="Ortiz-Castellanos L."/>
            <person name="Pisabarro A.G."/>
            <person name="Rodriguez-Romero J."/>
            <person name="Ruiz-Herrera J."/>
            <person name="Ruiz-Vazquez R."/>
            <person name="Sanz C."/>
            <person name="Schackwitz W."/>
            <person name="Schmutz J."/>
            <person name="Shahriari M."/>
            <person name="Shelest E."/>
            <person name="Silva-Franco F."/>
            <person name="Soanes D."/>
            <person name="Syed K."/>
            <person name="Tagua V.G."/>
            <person name="Talbot N.J."/>
            <person name="Thon M."/>
            <person name="De Vries R.P."/>
            <person name="Wiebenga A."/>
            <person name="Yadav J.S."/>
            <person name="Braun E.L."/>
            <person name="Baker S."/>
            <person name="Garre V."/>
            <person name="Horwitz B."/>
            <person name="Torres-Martinez S."/>
            <person name="Idnurm A."/>
            <person name="Herrera-Estrella A."/>
            <person name="Gabaldon T."/>
            <person name="Grigoriev I.V."/>
        </authorList>
    </citation>
    <scope>NUCLEOTIDE SEQUENCE [LARGE SCALE GENOMIC DNA]</scope>
    <source>
        <strain evidence="1 2">CBS 277.49</strain>
    </source>
</reference>
<evidence type="ECO:0000313" key="1">
    <source>
        <dbReference type="EMBL" id="OAD06968.1"/>
    </source>
</evidence>